<comment type="caution">
    <text evidence="1">The sequence shown here is derived from an EMBL/GenBank/DDBJ whole genome shotgun (WGS) entry which is preliminary data.</text>
</comment>
<organism evidence="1 2">
    <name type="scientific">Colletotrichum truncatum</name>
    <name type="common">Anthracnose fungus</name>
    <name type="synonym">Colletotrichum capsici</name>
    <dbReference type="NCBI Taxonomy" id="5467"/>
    <lineage>
        <taxon>Eukaryota</taxon>
        <taxon>Fungi</taxon>
        <taxon>Dikarya</taxon>
        <taxon>Ascomycota</taxon>
        <taxon>Pezizomycotina</taxon>
        <taxon>Sordariomycetes</taxon>
        <taxon>Hypocreomycetidae</taxon>
        <taxon>Glomerellales</taxon>
        <taxon>Glomerellaceae</taxon>
        <taxon>Colletotrichum</taxon>
        <taxon>Colletotrichum truncatum species complex</taxon>
    </lineage>
</organism>
<accession>A0ACC3YH27</accession>
<dbReference type="Proteomes" id="UP000805649">
    <property type="component" value="Unassembled WGS sequence"/>
</dbReference>
<gene>
    <name evidence="1" type="ORF">CTRU02_213901</name>
</gene>
<protein>
    <submittedName>
        <fullName evidence="1">AT hook motif family protein</fullName>
    </submittedName>
</protein>
<sequence>MGDRPEPPVLHRGGFQLCGGQITVEGINRVEGSKLNHLLNPDPGKYTSKEDRDAFNEEIIWLRNQPKGFYAAQLRFYGIKFLESDVESMLQTLLSDAAKKGKCNRMPRPIVCLHSTMRRDYKRLRQAWEREVEAWDTSGMLAPKAQQRGLPANKKGAALKNKPAPPFDIGQCKGSYVMKCNAVMHGFDVSPKQPLTLNITVGKDGLLIAAYDFGMIEGTMILSLSEEKLDSVVELDSAPEDREEDSDEYPDYSSDDEEHRPGQKTLKETAALKKRAAGSLSGQRLAKRSKRMTPSLSRRVYYRLRGRETGEGEILYETSSGHLDFLDAEGKQFAGLAYEFPYIGKNVEFRGSKVSDVPLKKPEPWGSFSEQAYEYANVARWH</sequence>
<dbReference type="EMBL" id="VUJX02000010">
    <property type="protein sequence ID" value="KAL0931166.1"/>
    <property type="molecule type" value="Genomic_DNA"/>
</dbReference>
<keyword evidence="2" id="KW-1185">Reference proteome</keyword>
<evidence type="ECO:0000313" key="1">
    <source>
        <dbReference type="EMBL" id="KAL0931166.1"/>
    </source>
</evidence>
<evidence type="ECO:0000313" key="2">
    <source>
        <dbReference type="Proteomes" id="UP000805649"/>
    </source>
</evidence>
<reference evidence="1 2" key="1">
    <citation type="journal article" date="2020" name="Phytopathology">
        <title>Genome Sequence Resources of Colletotrichum truncatum, C. plurivorum, C. musicola, and C. sojae: Four Species Pathogenic to Soybean (Glycine max).</title>
        <authorList>
            <person name="Rogerio F."/>
            <person name="Boufleur T.R."/>
            <person name="Ciampi-Guillardi M."/>
            <person name="Sukno S.A."/>
            <person name="Thon M.R."/>
            <person name="Massola Junior N.S."/>
            <person name="Baroncelli R."/>
        </authorList>
    </citation>
    <scope>NUCLEOTIDE SEQUENCE [LARGE SCALE GENOMIC DNA]</scope>
    <source>
        <strain evidence="1 2">CMES1059</strain>
    </source>
</reference>
<proteinExistence type="predicted"/>
<name>A0ACC3YH27_COLTU</name>